<evidence type="ECO:0000259" key="1">
    <source>
        <dbReference type="Pfam" id="PF01402"/>
    </source>
</evidence>
<dbReference type="Pfam" id="PF01402">
    <property type="entry name" value="RHH_1"/>
    <property type="match status" value="1"/>
</dbReference>
<dbReference type="AlphaFoldDB" id="X1R4U7"/>
<dbReference type="EMBL" id="BARV01036950">
    <property type="protein sequence ID" value="GAI58150.1"/>
    <property type="molecule type" value="Genomic_DNA"/>
</dbReference>
<dbReference type="GO" id="GO:0006355">
    <property type="term" value="P:regulation of DNA-templated transcription"/>
    <property type="evidence" value="ECO:0007669"/>
    <property type="project" value="InterPro"/>
</dbReference>
<dbReference type="InterPro" id="IPR002145">
    <property type="entry name" value="CopG"/>
</dbReference>
<feature type="non-terminal residue" evidence="2">
    <location>
        <position position="60"/>
    </location>
</feature>
<dbReference type="SUPFAM" id="SSF47598">
    <property type="entry name" value="Ribbon-helix-helix"/>
    <property type="match status" value="1"/>
</dbReference>
<reference evidence="2" key="1">
    <citation type="journal article" date="2014" name="Front. Microbiol.">
        <title>High frequency of phylogenetically diverse reductive dehalogenase-homologous genes in deep subseafloor sedimentary metagenomes.</title>
        <authorList>
            <person name="Kawai M."/>
            <person name="Futagami T."/>
            <person name="Toyoda A."/>
            <person name="Takaki Y."/>
            <person name="Nishi S."/>
            <person name="Hori S."/>
            <person name="Arai W."/>
            <person name="Tsubouchi T."/>
            <person name="Morono Y."/>
            <person name="Uchiyama I."/>
            <person name="Ito T."/>
            <person name="Fujiyama A."/>
            <person name="Inagaki F."/>
            <person name="Takami H."/>
        </authorList>
    </citation>
    <scope>NUCLEOTIDE SEQUENCE</scope>
    <source>
        <strain evidence="2">Expedition CK06-06</strain>
    </source>
</reference>
<accession>X1R4U7</accession>
<gene>
    <name evidence="2" type="ORF">S06H3_57283</name>
</gene>
<comment type="caution">
    <text evidence="2">The sequence shown here is derived from an EMBL/GenBank/DDBJ whole genome shotgun (WGS) entry which is preliminary data.</text>
</comment>
<evidence type="ECO:0000313" key="2">
    <source>
        <dbReference type="EMBL" id="GAI58150.1"/>
    </source>
</evidence>
<protein>
    <recommendedName>
        <fullName evidence="1">Ribbon-helix-helix protein CopG domain-containing protein</fullName>
    </recommendedName>
</protein>
<feature type="domain" description="Ribbon-helix-helix protein CopG" evidence="1">
    <location>
        <begin position="3"/>
        <end position="37"/>
    </location>
</feature>
<sequence length="60" mass="6876">MPRINVTFNEKAYEALSKLEKKSGVSKSELLRNAIALLDYVEERKEQGEKLAIIRGNRVK</sequence>
<dbReference type="InterPro" id="IPR010985">
    <property type="entry name" value="Ribbon_hlx_hlx"/>
</dbReference>
<proteinExistence type="predicted"/>
<name>X1R4U7_9ZZZZ</name>
<dbReference type="Gene3D" id="1.10.1220.10">
    <property type="entry name" value="Met repressor-like"/>
    <property type="match status" value="1"/>
</dbReference>
<organism evidence="2">
    <name type="scientific">marine sediment metagenome</name>
    <dbReference type="NCBI Taxonomy" id="412755"/>
    <lineage>
        <taxon>unclassified sequences</taxon>
        <taxon>metagenomes</taxon>
        <taxon>ecological metagenomes</taxon>
    </lineage>
</organism>
<dbReference type="InterPro" id="IPR013321">
    <property type="entry name" value="Arc_rbn_hlx_hlx"/>
</dbReference>